<organism evidence="1 2">
    <name type="scientific">Yersinia bercovieri</name>
    <dbReference type="NCBI Taxonomy" id="634"/>
    <lineage>
        <taxon>Bacteria</taxon>
        <taxon>Pseudomonadati</taxon>
        <taxon>Pseudomonadota</taxon>
        <taxon>Gammaproteobacteria</taxon>
        <taxon>Enterobacterales</taxon>
        <taxon>Yersiniaceae</taxon>
        <taxon>Yersinia</taxon>
    </lineage>
</organism>
<comment type="caution">
    <text evidence="1">The sequence shown here is derived from an EMBL/GenBank/DDBJ whole genome shotgun (WGS) entry which is preliminary data.</text>
</comment>
<proteinExistence type="predicted"/>
<evidence type="ECO:0008006" key="3">
    <source>
        <dbReference type="Google" id="ProtNLM"/>
    </source>
</evidence>
<reference evidence="1 2" key="1">
    <citation type="submission" date="2017-10" db="EMBL/GenBank/DDBJ databases">
        <authorList>
            <person name="Banno H."/>
            <person name="Chua N.-H."/>
        </authorList>
    </citation>
    <scope>NUCLEOTIDE SEQUENCE [LARGE SCALE GENOMIC DNA]</scope>
    <source>
        <strain evidence="1 2">SCPM-O-B-7607</strain>
    </source>
</reference>
<gene>
    <name evidence="1" type="ORF">CS533_19875</name>
</gene>
<dbReference type="AlphaFoldDB" id="A0A2G4TXH2"/>
<dbReference type="PROSITE" id="PS51257">
    <property type="entry name" value="PROKAR_LIPOPROTEIN"/>
    <property type="match status" value="1"/>
</dbReference>
<accession>A0A2G4TXH2</accession>
<dbReference type="RefSeq" id="WP_032898917.1">
    <property type="nucleotide sequence ID" value="NZ_CABHQB010000107.1"/>
</dbReference>
<dbReference type="EMBL" id="PEHN01000048">
    <property type="protein sequence ID" value="PHZ25758.1"/>
    <property type="molecule type" value="Genomic_DNA"/>
</dbReference>
<evidence type="ECO:0000313" key="1">
    <source>
        <dbReference type="EMBL" id="PHZ25758.1"/>
    </source>
</evidence>
<protein>
    <recommendedName>
        <fullName evidence="3">Lipoprotein</fullName>
    </recommendedName>
</protein>
<sequence>MRKNAVKLYKIILSTLSLLILSSCTTKNESRLLVYKINNKYFSLEKTCVEQVSLREDKSLFYKNDNLIIELDNKKECVKQFSTFINSNIGEKMQTLFNGYQIYPETKIVSALFFVNGLYYQAVANRAVALAIVNEYAN</sequence>
<evidence type="ECO:0000313" key="2">
    <source>
        <dbReference type="Proteomes" id="UP000229378"/>
    </source>
</evidence>
<name>A0A2G4TXH2_YERBE</name>
<dbReference type="Proteomes" id="UP000229378">
    <property type="component" value="Unassembled WGS sequence"/>
</dbReference>